<comment type="caution">
    <text evidence="3">The sequence shown here is derived from an EMBL/GenBank/DDBJ whole genome shotgun (WGS) entry which is preliminary data.</text>
</comment>
<dbReference type="PROSITE" id="PS50835">
    <property type="entry name" value="IG_LIKE"/>
    <property type="match status" value="1"/>
</dbReference>
<dbReference type="InterPro" id="IPR007110">
    <property type="entry name" value="Ig-like_dom"/>
</dbReference>
<accession>A0A7L3URK5</accession>
<proteinExistence type="predicted"/>
<evidence type="ECO:0000259" key="2">
    <source>
        <dbReference type="PROSITE" id="PS50835"/>
    </source>
</evidence>
<keyword evidence="4" id="KW-1185">Reference proteome</keyword>
<organism evidence="3 4">
    <name type="scientific">Molothrus ater</name>
    <name type="common">Brown-headed cowbird</name>
    <dbReference type="NCBI Taxonomy" id="84834"/>
    <lineage>
        <taxon>Eukaryota</taxon>
        <taxon>Metazoa</taxon>
        <taxon>Chordata</taxon>
        <taxon>Craniata</taxon>
        <taxon>Vertebrata</taxon>
        <taxon>Euteleostomi</taxon>
        <taxon>Archelosauria</taxon>
        <taxon>Archosauria</taxon>
        <taxon>Dinosauria</taxon>
        <taxon>Saurischia</taxon>
        <taxon>Theropoda</taxon>
        <taxon>Coelurosauria</taxon>
        <taxon>Aves</taxon>
        <taxon>Neognathae</taxon>
        <taxon>Neoaves</taxon>
        <taxon>Telluraves</taxon>
        <taxon>Australaves</taxon>
        <taxon>Passeriformes</taxon>
        <taxon>Passeroidea</taxon>
        <taxon>Icteridae</taxon>
        <taxon>Molothrus</taxon>
    </lineage>
</organism>
<sequence>ELPDSGRRSLRDGALILSRLEPNDSMVAQCEASNSHGRLLANAFVYVMGESPPKRPKNHKPPKALQDPPKICSMLSPALEPALQDDRAFAFTNGSLRLGPAARADSGLYTCRARNGHSNASVSARLDVRGEG</sequence>
<dbReference type="InterPro" id="IPR013783">
    <property type="entry name" value="Ig-like_fold"/>
</dbReference>
<reference evidence="3 4" key="1">
    <citation type="submission" date="2019-09" db="EMBL/GenBank/DDBJ databases">
        <title>Bird 10,000 Genomes (B10K) Project - Family phase.</title>
        <authorList>
            <person name="Zhang G."/>
        </authorList>
    </citation>
    <scope>NUCLEOTIDE SEQUENCE [LARGE SCALE GENOMIC DNA]</scope>
    <source>
        <strain evidence="3">OUT-0049</strain>
        <tissue evidence="3">Muscle</tissue>
    </source>
</reference>
<dbReference type="AlphaFoldDB" id="A0A7L3URK5"/>
<feature type="non-terminal residue" evidence="3">
    <location>
        <position position="132"/>
    </location>
</feature>
<name>A0A7L3URK5_MOLAT</name>
<dbReference type="InterPro" id="IPR036179">
    <property type="entry name" value="Ig-like_dom_sf"/>
</dbReference>
<feature type="domain" description="Ig-like" evidence="2">
    <location>
        <begin position="3"/>
        <end position="127"/>
    </location>
</feature>
<protein>
    <submittedName>
        <fullName evidence="3">NGCA protein</fullName>
    </submittedName>
</protein>
<feature type="non-terminal residue" evidence="3">
    <location>
        <position position="1"/>
    </location>
</feature>
<dbReference type="Gene3D" id="2.60.40.10">
    <property type="entry name" value="Immunoglobulins"/>
    <property type="match status" value="1"/>
</dbReference>
<dbReference type="Proteomes" id="UP000553862">
    <property type="component" value="Unassembled WGS sequence"/>
</dbReference>
<evidence type="ECO:0000313" key="3">
    <source>
        <dbReference type="EMBL" id="NXV54529.1"/>
    </source>
</evidence>
<dbReference type="EMBL" id="VZUF01028302">
    <property type="protein sequence ID" value="NXV54529.1"/>
    <property type="molecule type" value="Genomic_DNA"/>
</dbReference>
<feature type="region of interest" description="Disordered" evidence="1">
    <location>
        <begin position="50"/>
        <end position="69"/>
    </location>
</feature>
<gene>
    <name evidence="3" type="primary">Ngca_2</name>
    <name evidence="3" type="ORF">MOLATE_R17666</name>
</gene>
<evidence type="ECO:0000313" key="4">
    <source>
        <dbReference type="Proteomes" id="UP000553862"/>
    </source>
</evidence>
<dbReference type="SUPFAM" id="SSF48726">
    <property type="entry name" value="Immunoglobulin"/>
    <property type="match status" value="1"/>
</dbReference>
<evidence type="ECO:0000256" key="1">
    <source>
        <dbReference type="SAM" id="MobiDB-lite"/>
    </source>
</evidence>